<organism evidence="1 2">
    <name type="scientific">Candidatus Komeilibacteria bacterium CG_4_10_14_0_2_um_filter_37_10</name>
    <dbReference type="NCBI Taxonomy" id="1974470"/>
    <lineage>
        <taxon>Bacteria</taxon>
        <taxon>Candidatus Komeiliibacteriota</taxon>
    </lineage>
</organism>
<gene>
    <name evidence="1" type="ORF">COX77_03430</name>
</gene>
<evidence type="ECO:0000313" key="1">
    <source>
        <dbReference type="EMBL" id="PIZ98800.1"/>
    </source>
</evidence>
<evidence type="ECO:0000313" key="2">
    <source>
        <dbReference type="Proteomes" id="UP000230405"/>
    </source>
</evidence>
<name>A0A2M7VE69_9BACT</name>
<comment type="caution">
    <text evidence="1">The sequence shown here is derived from an EMBL/GenBank/DDBJ whole genome shotgun (WGS) entry which is preliminary data.</text>
</comment>
<dbReference type="EMBL" id="PFPO01000064">
    <property type="protein sequence ID" value="PIZ98800.1"/>
    <property type="molecule type" value="Genomic_DNA"/>
</dbReference>
<protein>
    <submittedName>
        <fullName evidence="1">Uncharacterized protein</fullName>
    </submittedName>
</protein>
<accession>A0A2M7VE69</accession>
<dbReference type="Proteomes" id="UP000230405">
    <property type="component" value="Unassembled WGS sequence"/>
</dbReference>
<reference evidence="2" key="1">
    <citation type="submission" date="2017-09" db="EMBL/GenBank/DDBJ databases">
        <title>Depth-based differentiation of microbial function through sediment-hosted aquifers and enrichment of novel symbionts in the deep terrestrial subsurface.</title>
        <authorList>
            <person name="Probst A.J."/>
            <person name="Ladd B."/>
            <person name="Jarett J.K."/>
            <person name="Geller-Mcgrath D.E."/>
            <person name="Sieber C.M.K."/>
            <person name="Emerson J.B."/>
            <person name="Anantharaman K."/>
            <person name="Thomas B.C."/>
            <person name="Malmstrom R."/>
            <person name="Stieglmeier M."/>
            <person name="Klingl A."/>
            <person name="Woyke T."/>
            <person name="Ryan C.M."/>
            <person name="Banfield J.F."/>
        </authorList>
    </citation>
    <scope>NUCLEOTIDE SEQUENCE [LARGE SCALE GENOMIC DNA]</scope>
</reference>
<proteinExistence type="predicted"/>
<dbReference type="AlphaFoldDB" id="A0A2M7VE69"/>
<sequence length="69" mass="8149">MSEDLLCQSCHQAPVFIEGLCEFYYEDMLSQQFTKEERDDNFVMHSKGLIKNQEQVRDRGFSKVAKNKK</sequence>